<gene>
    <name evidence="3" type="ORF">LCGC14_1765650</name>
</gene>
<protein>
    <recommendedName>
        <fullName evidence="2">SPOR domain-containing protein</fullName>
    </recommendedName>
</protein>
<evidence type="ECO:0000256" key="1">
    <source>
        <dbReference type="SAM" id="Phobius"/>
    </source>
</evidence>
<keyword evidence="1" id="KW-1133">Transmembrane helix</keyword>
<dbReference type="EMBL" id="LAZR01016485">
    <property type="protein sequence ID" value="KKM04296.1"/>
    <property type="molecule type" value="Genomic_DNA"/>
</dbReference>
<accession>A0A0F9JEQ4</accession>
<keyword evidence="1" id="KW-0472">Membrane</keyword>
<evidence type="ECO:0000313" key="3">
    <source>
        <dbReference type="EMBL" id="KKM04296.1"/>
    </source>
</evidence>
<reference evidence="3" key="1">
    <citation type="journal article" date="2015" name="Nature">
        <title>Complex archaea that bridge the gap between prokaryotes and eukaryotes.</title>
        <authorList>
            <person name="Spang A."/>
            <person name="Saw J.H."/>
            <person name="Jorgensen S.L."/>
            <person name="Zaremba-Niedzwiedzka K."/>
            <person name="Martijn J."/>
            <person name="Lind A.E."/>
            <person name="van Eijk R."/>
            <person name="Schleper C."/>
            <person name="Guy L."/>
            <person name="Ettema T.J."/>
        </authorList>
    </citation>
    <scope>NUCLEOTIDE SEQUENCE</scope>
</reference>
<evidence type="ECO:0000259" key="2">
    <source>
        <dbReference type="PROSITE" id="PS51724"/>
    </source>
</evidence>
<dbReference type="InterPro" id="IPR007730">
    <property type="entry name" value="SPOR-like_dom"/>
</dbReference>
<dbReference type="InterPro" id="IPR036680">
    <property type="entry name" value="SPOR-like_sf"/>
</dbReference>
<feature type="domain" description="SPOR" evidence="2">
    <location>
        <begin position="155"/>
        <end position="234"/>
    </location>
</feature>
<dbReference type="AlphaFoldDB" id="A0A0F9JEQ4"/>
<feature type="transmembrane region" description="Helical" evidence="1">
    <location>
        <begin position="26"/>
        <end position="47"/>
    </location>
</feature>
<dbReference type="Pfam" id="PF05036">
    <property type="entry name" value="SPOR"/>
    <property type="match status" value="1"/>
</dbReference>
<proteinExistence type="predicted"/>
<dbReference type="Gene3D" id="3.30.70.1070">
    <property type="entry name" value="Sporulation related repeat"/>
    <property type="match status" value="1"/>
</dbReference>
<sequence>MGNNEKNKKSLPKGQKPQINGRHKTYLIWFSVIFFVAAWMFFLGILVGRGTAPVKFDIGKLQKKLTALKAADINKKLTRFKIDSDFDKHKADLDFYEDLQKGRDDIRPPEPVLKSKKKFLGEKQKKISKKTVSDKNKNSDESIRKDNTLYQKKIPDPTFNLTIQVASFKNQKDADRMVAKLKKRKYPAYSAIGVIPGKGIWYRVRIGYFKTRAGATHMLDRLKQENRKAFLIHR</sequence>
<name>A0A0F9JEQ4_9ZZZZ</name>
<comment type="caution">
    <text evidence="3">The sequence shown here is derived from an EMBL/GenBank/DDBJ whole genome shotgun (WGS) entry which is preliminary data.</text>
</comment>
<keyword evidence="1" id="KW-0812">Transmembrane</keyword>
<dbReference type="PROSITE" id="PS51724">
    <property type="entry name" value="SPOR"/>
    <property type="match status" value="1"/>
</dbReference>
<dbReference type="SUPFAM" id="SSF110997">
    <property type="entry name" value="Sporulation related repeat"/>
    <property type="match status" value="1"/>
</dbReference>
<organism evidence="3">
    <name type="scientific">marine sediment metagenome</name>
    <dbReference type="NCBI Taxonomy" id="412755"/>
    <lineage>
        <taxon>unclassified sequences</taxon>
        <taxon>metagenomes</taxon>
        <taxon>ecological metagenomes</taxon>
    </lineage>
</organism>
<dbReference type="GO" id="GO:0042834">
    <property type="term" value="F:peptidoglycan binding"/>
    <property type="evidence" value="ECO:0007669"/>
    <property type="project" value="InterPro"/>
</dbReference>